<dbReference type="VEuPathDB" id="GiardiaDB:SS50377_28132"/>
<dbReference type="AlphaFoldDB" id="V6LGJ8"/>
<proteinExistence type="predicted"/>
<sequence>MNDNNRRDSLQKLRDRENQYCPSRTYFQSDNKVHFTEFNSIEQTQLTNIYEEVISKHKGKPMHLNNSLQTFKPHDKFSMAYYLNQPIDSTITRNEKIDMISQMDCSRKNYQHLKDPVFDPIKLPYIDFTKKKLTYKSILDHQKIDKMQLLSPQLTKLPNNRLNIPKFNLCSAHIIRNTLQKAKQPIII</sequence>
<reference evidence="2" key="2">
    <citation type="submission" date="2020-12" db="EMBL/GenBank/DDBJ databases">
        <title>New Spironucleus salmonicida genome in near-complete chromosomes.</title>
        <authorList>
            <person name="Xu F."/>
            <person name="Kurt Z."/>
            <person name="Jimenez-Gonzalez A."/>
            <person name="Astvaldsson A."/>
            <person name="Andersson J.O."/>
            <person name="Svard S.G."/>
        </authorList>
    </citation>
    <scope>NUCLEOTIDE SEQUENCE</scope>
    <source>
        <strain evidence="2">ATCC 50377</strain>
    </source>
</reference>
<keyword evidence="3" id="KW-1185">Reference proteome</keyword>
<evidence type="ECO:0000313" key="2">
    <source>
        <dbReference type="EMBL" id="KAH0570157.1"/>
    </source>
</evidence>
<reference evidence="1 2" key="1">
    <citation type="journal article" date="2014" name="PLoS Genet.">
        <title>The Genome of Spironucleus salmonicida Highlights a Fish Pathogen Adapted to Fluctuating Environments.</title>
        <authorList>
            <person name="Xu F."/>
            <person name="Jerlstrom-Hultqvist J."/>
            <person name="Einarsson E."/>
            <person name="Astvaldsson A."/>
            <person name="Svard S.G."/>
            <person name="Andersson J.O."/>
        </authorList>
    </citation>
    <scope>NUCLEOTIDE SEQUENCE</scope>
    <source>
        <strain evidence="2">ATCC 50377</strain>
    </source>
</reference>
<protein>
    <submittedName>
        <fullName evidence="1">Uncharacterized protein</fullName>
    </submittedName>
</protein>
<name>V6LGJ8_9EUKA</name>
<accession>V6LGJ8</accession>
<organism evidence="1">
    <name type="scientific">Spironucleus salmonicida</name>
    <dbReference type="NCBI Taxonomy" id="348837"/>
    <lineage>
        <taxon>Eukaryota</taxon>
        <taxon>Metamonada</taxon>
        <taxon>Diplomonadida</taxon>
        <taxon>Hexamitidae</taxon>
        <taxon>Hexamitinae</taxon>
        <taxon>Spironucleus</taxon>
    </lineage>
</organism>
<dbReference type="EMBL" id="AUWU02000008">
    <property type="protein sequence ID" value="KAH0570157.1"/>
    <property type="molecule type" value="Genomic_DNA"/>
</dbReference>
<gene>
    <name evidence="1" type="ORF">SS50377_17585</name>
    <name evidence="2" type="ORF">SS50377_28132</name>
</gene>
<evidence type="ECO:0000313" key="3">
    <source>
        <dbReference type="Proteomes" id="UP000018208"/>
    </source>
</evidence>
<evidence type="ECO:0000313" key="1">
    <source>
        <dbReference type="EMBL" id="EST42816.1"/>
    </source>
</evidence>
<dbReference type="EMBL" id="KI546154">
    <property type="protein sequence ID" value="EST42816.1"/>
    <property type="molecule type" value="Genomic_DNA"/>
</dbReference>
<dbReference type="Proteomes" id="UP000018208">
    <property type="component" value="Unassembled WGS sequence"/>
</dbReference>